<dbReference type="Proteomes" id="UP000521379">
    <property type="component" value="Unassembled WGS sequence"/>
</dbReference>
<evidence type="ECO:0000256" key="2">
    <source>
        <dbReference type="ARBA" id="ARBA00010792"/>
    </source>
</evidence>
<comment type="caution">
    <text evidence="9">The sequence shown here is derived from an EMBL/GenBank/DDBJ whole genome shotgun (WGS) entry which is preliminary data.</text>
</comment>
<evidence type="ECO:0000259" key="8">
    <source>
        <dbReference type="Pfam" id="PF09335"/>
    </source>
</evidence>
<evidence type="ECO:0000256" key="1">
    <source>
        <dbReference type="ARBA" id="ARBA00004651"/>
    </source>
</evidence>
<feature type="domain" description="VTT" evidence="8">
    <location>
        <begin position="64"/>
        <end position="191"/>
    </location>
</feature>
<keyword evidence="5 7" id="KW-1133">Transmembrane helix</keyword>
<evidence type="ECO:0000256" key="6">
    <source>
        <dbReference type="ARBA" id="ARBA00023136"/>
    </source>
</evidence>
<dbReference type="AlphaFoldDB" id="A0A846TLC3"/>
<evidence type="ECO:0000313" key="9">
    <source>
        <dbReference type="EMBL" id="NKE09998.1"/>
    </source>
</evidence>
<dbReference type="PANTHER" id="PTHR42709">
    <property type="entry name" value="ALKALINE PHOSPHATASE LIKE PROTEIN"/>
    <property type="match status" value="1"/>
</dbReference>
<reference evidence="9 10" key="1">
    <citation type="submission" date="2020-02" db="EMBL/GenBank/DDBJ databases">
        <authorList>
            <person name="Sun Q."/>
        </authorList>
    </citation>
    <scope>NUCLEOTIDE SEQUENCE [LARGE SCALE GENOMIC DNA]</scope>
    <source>
        <strain evidence="9 10">YIM 13062</strain>
    </source>
</reference>
<dbReference type="RefSeq" id="WP_168023497.1">
    <property type="nucleotide sequence ID" value="NZ_JAAVUN010000015.1"/>
</dbReference>
<comment type="subcellular location">
    <subcellularLocation>
        <location evidence="1">Cell membrane</location>
        <topology evidence="1">Multi-pass membrane protein</topology>
    </subcellularLocation>
</comment>
<evidence type="ECO:0000256" key="5">
    <source>
        <dbReference type="ARBA" id="ARBA00022989"/>
    </source>
</evidence>
<sequence>MASPTLTSTVATALTTTPAALPAQSVSEESGLTGIAGWAVDVMEAIGAPGAGLLVALENLFPPLPSEIILPLAGFTAAQGGFTLWEALFWTTLGSIVGAIALYWLGAALGRRRLYLIVDKMPLVDIHDVERTEDWFDKYGPYTIFFGRMIPLFRSLISIPAGIERMQIGMFVGLSLLGSLIWNTIFVLAGWFLGSQWHIAEQYAGVFSNVVYVAVVVFVLWWVIKRIIRNRKGLADGARKETVDEVLARRDAKVAARAQQVAERKAARRRRG</sequence>
<dbReference type="EMBL" id="JAAVUN010000015">
    <property type="protein sequence ID" value="NKE09998.1"/>
    <property type="molecule type" value="Genomic_DNA"/>
</dbReference>
<proteinExistence type="inferred from homology"/>
<name>A0A846TLC3_9MICC</name>
<accession>A0A846TLC3</accession>
<protein>
    <submittedName>
        <fullName evidence="9">DedA family protein</fullName>
    </submittedName>
</protein>
<keyword evidence="10" id="KW-1185">Reference proteome</keyword>
<dbReference type="Pfam" id="PF09335">
    <property type="entry name" value="VTT_dom"/>
    <property type="match status" value="1"/>
</dbReference>
<feature type="transmembrane region" description="Helical" evidence="7">
    <location>
        <begin position="168"/>
        <end position="194"/>
    </location>
</feature>
<keyword evidence="3" id="KW-1003">Cell membrane</keyword>
<evidence type="ECO:0000256" key="7">
    <source>
        <dbReference type="SAM" id="Phobius"/>
    </source>
</evidence>
<keyword evidence="6 7" id="KW-0472">Membrane</keyword>
<dbReference type="GO" id="GO:0005886">
    <property type="term" value="C:plasma membrane"/>
    <property type="evidence" value="ECO:0007669"/>
    <property type="project" value="UniProtKB-SubCell"/>
</dbReference>
<evidence type="ECO:0000256" key="4">
    <source>
        <dbReference type="ARBA" id="ARBA00022692"/>
    </source>
</evidence>
<feature type="transmembrane region" description="Helical" evidence="7">
    <location>
        <begin position="206"/>
        <end position="224"/>
    </location>
</feature>
<dbReference type="PANTHER" id="PTHR42709:SF6">
    <property type="entry name" value="UNDECAPRENYL PHOSPHATE TRANSPORTER A"/>
    <property type="match status" value="1"/>
</dbReference>
<comment type="similarity">
    <text evidence="2">Belongs to the DedA family.</text>
</comment>
<keyword evidence="4 7" id="KW-0812">Transmembrane</keyword>
<feature type="transmembrane region" description="Helical" evidence="7">
    <location>
        <begin position="88"/>
        <end position="110"/>
    </location>
</feature>
<evidence type="ECO:0000313" key="10">
    <source>
        <dbReference type="Proteomes" id="UP000521379"/>
    </source>
</evidence>
<dbReference type="InterPro" id="IPR051311">
    <property type="entry name" value="DedA_domain"/>
</dbReference>
<organism evidence="9 10">
    <name type="scientific">Kocuria subflava</name>
    <dbReference type="NCBI Taxonomy" id="1736139"/>
    <lineage>
        <taxon>Bacteria</taxon>
        <taxon>Bacillati</taxon>
        <taxon>Actinomycetota</taxon>
        <taxon>Actinomycetes</taxon>
        <taxon>Micrococcales</taxon>
        <taxon>Micrococcaceae</taxon>
        <taxon>Kocuria</taxon>
    </lineage>
</organism>
<gene>
    <name evidence="9" type="ORF">GTW58_08635</name>
</gene>
<evidence type="ECO:0000256" key="3">
    <source>
        <dbReference type="ARBA" id="ARBA00022475"/>
    </source>
</evidence>
<dbReference type="InterPro" id="IPR032816">
    <property type="entry name" value="VTT_dom"/>
</dbReference>